<keyword evidence="6 9" id="KW-1133">Transmembrane helix</keyword>
<proteinExistence type="inferred from homology"/>
<dbReference type="OrthoDB" id="75343at2759"/>
<keyword evidence="9" id="KW-0813">Transport</keyword>
<accession>A0A1C1CBL3</accession>
<dbReference type="STRING" id="86049.A0A1C1CBL3"/>
<sequence length="251" mass="26086">MGAHSANRRPHSLFAAKSRAGTLQLFGRMRPFNQLCASTTTPDHAVDIPPSDHIRSLRRISKSPFAMAFPGGFGAGGMAGGAAGGNVGLSDQEQRMVKMLIESPLSTQMQAGMESCVAKSILAGGAGFVLGGAFGLFMSSMAYDTPLSPQGQQITALPVREQLRRGLKDMGSKSYSSAKNFAMIGALYSGTECCVEGYRAKSDLYNSVSAGCITGAILAYKAGPQAAALGCGGFAAFSAAIDAYMRMPESD</sequence>
<name>A0A1C1CBL3_9EURO</name>
<dbReference type="GO" id="GO:0005198">
    <property type="term" value="F:structural molecule activity"/>
    <property type="evidence" value="ECO:0007669"/>
    <property type="project" value="EnsemblFungi"/>
</dbReference>
<evidence type="ECO:0000256" key="4">
    <source>
        <dbReference type="ARBA" id="ARBA00022692"/>
    </source>
</evidence>
<evidence type="ECO:0000256" key="2">
    <source>
        <dbReference type="ARBA" id="ARBA00008444"/>
    </source>
</evidence>
<comment type="caution">
    <text evidence="10">The sequence shown here is derived from an EMBL/GenBank/DDBJ whole genome shotgun (WGS) entry which is preliminary data.</text>
</comment>
<evidence type="ECO:0000256" key="8">
    <source>
        <dbReference type="ARBA" id="ARBA00023136"/>
    </source>
</evidence>
<dbReference type="PANTHER" id="PTHR14110">
    <property type="entry name" value="MITOCHONDRIAL IMPORT INNER MEMBRANE TRANSLOCASE SUBUNIT TIM22"/>
    <property type="match status" value="1"/>
</dbReference>
<dbReference type="GO" id="GO:0042721">
    <property type="term" value="C:TIM22 mitochondrial import inner membrane insertion complex"/>
    <property type="evidence" value="ECO:0007669"/>
    <property type="project" value="UniProtKB-UniRule"/>
</dbReference>
<dbReference type="VEuPathDB" id="FungiDB:G647_03756"/>
<dbReference type="Proteomes" id="UP000094526">
    <property type="component" value="Unassembled WGS sequence"/>
</dbReference>
<keyword evidence="9" id="KW-0653">Protein transport</keyword>
<keyword evidence="11" id="KW-1185">Reference proteome</keyword>
<comment type="subcellular location">
    <subcellularLocation>
        <location evidence="1 9">Mitochondrion inner membrane</location>
        <topology evidence="1 9">Multi-pass membrane protein</topology>
    </subcellularLocation>
</comment>
<comment type="similarity">
    <text evidence="2 9">Belongs to the Tim17/Tim22/Tim23 family.</text>
</comment>
<comment type="subunit">
    <text evidence="9">Component of the TIM22 complex.</text>
</comment>
<dbReference type="GO" id="GO:0030943">
    <property type="term" value="F:mitochondrion targeting sequence binding"/>
    <property type="evidence" value="ECO:0007669"/>
    <property type="project" value="EnsemblFungi"/>
</dbReference>
<evidence type="ECO:0000313" key="11">
    <source>
        <dbReference type="Proteomes" id="UP000094526"/>
    </source>
</evidence>
<feature type="transmembrane region" description="Helical" evidence="9">
    <location>
        <begin position="121"/>
        <end position="143"/>
    </location>
</feature>
<dbReference type="GO" id="GO:0045039">
    <property type="term" value="P:protein insertion into mitochondrial inner membrane"/>
    <property type="evidence" value="ECO:0007669"/>
    <property type="project" value="UniProtKB-UniRule"/>
</dbReference>
<evidence type="ECO:0000256" key="1">
    <source>
        <dbReference type="ARBA" id="ARBA00004448"/>
    </source>
</evidence>
<dbReference type="InterPro" id="IPR039175">
    <property type="entry name" value="TIM22"/>
</dbReference>
<dbReference type="eggNOG" id="KOG3225">
    <property type="taxonomic scope" value="Eukaryota"/>
</dbReference>
<comment type="function">
    <text evidence="9">Essential core component of the TIM22 complex, a complex that mediates the import and insertion of multi-pass transmembrane proteins into the mitochondrial inner membrane. In the TIM22 complex, it constitutes the voltage-activated and signal-gated channel. Forms a twin-pore translocase that uses the membrane potential as external driving force in 2 voltage-dependent steps.</text>
</comment>
<reference evidence="11" key="1">
    <citation type="submission" date="2015-07" db="EMBL/GenBank/DDBJ databases">
        <authorList>
            <person name="Teixeira M.M."/>
            <person name="Souza R.C."/>
            <person name="Almeida L.G."/>
            <person name="Vicente V.A."/>
            <person name="de Hoog S."/>
            <person name="Bocca A.L."/>
            <person name="de Almeida S.R."/>
            <person name="Vasconcelos A.T."/>
            <person name="Felipe M.S."/>
        </authorList>
    </citation>
    <scope>NUCLEOTIDE SEQUENCE [LARGE SCALE GENOMIC DNA]</scope>
    <source>
        <strain evidence="11">KSF</strain>
    </source>
</reference>
<evidence type="ECO:0000256" key="7">
    <source>
        <dbReference type="ARBA" id="ARBA00023128"/>
    </source>
</evidence>
<evidence type="ECO:0000256" key="9">
    <source>
        <dbReference type="RuleBase" id="RU367038"/>
    </source>
</evidence>
<gene>
    <name evidence="10" type="primary">tim22</name>
    <name evidence="10" type="ORF">CLCR_01669</name>
</gene>
<evidence type="ECO:0000256" key="5">
    <source>
        <dbReference type="ARBA" id="ARBA00022792"/>
    </source>
</evidence>
<organism evidence="10 11">
    <name type="scientific">Cladophialophora carrionii</name>
    <dbReference type="NCBI Taxonomy" id="86049"/>
    <lineage>
        <taxon>Eukaryota</taxon>
        <taxon>Fungi</taxon>
        <taxon>Dikarya</taxon>
        <taxon>Ascomycota</taxon>
        <taxon>Pezizomycotina</taxon>
        <taxon>Eurotiomycetes</taxon>
        <taxon>Chaetothyriomycetidae</taxon>
        <taxon>Chaetothyriales</taxon>
        <taxon>Herpotrichiellaceae</taxon>
        <taxon>Cladophialophora</taxon>
    </lineage>
</organism>
<dbReference type="VEuPathDB" id="FungiDB:CLCR_01669"/>
<dbReference type="EMBL" id="LGRB01000019">
    <property type="protein sequence ID" value="OCT45866.1"/>
    <property type="molecule type" value="Genomic_DNA"/>
</dbReference>
<keyword evidence="5 9" id="KW-0999">Mitochondrion inner membrane</keyword>
<evidence type="ECO:0000256" key="6">
    <source>
        <dbReference type="ARBA" id="ARBA00022989"/>
    </source>
</evidence>
<keyword evidence="9" id="KW-0811">Translocation</keyword>
<evidence type="ECO:0000313" key="10">
    <source>
        <dbReference type="EMBL" id="OCT45866.1"/>
    </source>
</evidence>
<keyword evidence="8 9" id="KW-0472">Membrane</keyword>
<protein>
    <recommendedName>
        <fullName evidence="3 9">Mitochondrial import inner membrane translocase subunit TIM22</fullName>
    </recommendedName>
</protein>
<evidence type="ECO:0000256" key="3">
    <source>
        <dbReference type="ARBA" id="ARBA00020722"/>
    </source>
</evidence>
<dbReference type="PANTHER" id="PTHR14110:SF0">
    <property type="entry name" value="MITOCHONDRIAL IMPORT INNER MEMBRANE TRANSLOCASE SUBUNIT TIM22"/>
    <property type="match status" value="1"/>
</dbReference>
<dbReference type="GO" id="GO:0008320">
    <property type="term" value="F:protein transmembrane transporter activity"/>
    <property type="evidence" value="ECO:0007669"/>
    <property type="project" value="UniProtKB-UniRule"/>
</dbReference>
<comment type="caution">
    <text evidence="9">Lacks conserved residue(s) required for the propagation of feature annotation.</text>
</comment>
<keyword evidence="4 9" id="KW-0812">Transmembrane</keyword>
<dbReference type="AlphaFoldDB" id="A0A1C1CBL3"/>
<keyword evidence="7 9" id="KW-0496">Mitochondrion</keyword>
<dbReference type="Pfam" id="PF02466">
    <property type="entry name" value="Tim17"/>
    <property type="match status" value="1"/>
</dbReference>